<dbReference type="InterPro" id="IPR002299">
    <property type="entry name" value="Porin_Neis"/>
</dbReference>
<evidence type="ECO:0000313" key="14">
    <source>
        <dbReference type="Proteomes" id="UP001165541"/>
    </source>
</evidence>
<keyword evidence="6 11" id="KW-0732">Signal</keyword>
<keyword evidence="7" id="KW-0406">Ion transport</keyword>
<name>A0ABT0YPK8_9BURK</name>
<organism evidence="13 14">
    <name type="scientific">Caldimonas mangrovi</name>
    <dbReference type="NCBI Taxonomy" id="2944811"/>
    <lineage>
        <taxon>Bacteria</taxon>
        <taxon>Pseudomonadati</taxon>
        <taxon>Pseudomonadota</taxon>
        <taxon>Betaproteobacteria</taxon>
        <taxon>Burkholderiales</taxon>
        <taxon>Sphaerotilaceae</taxon>
        <taxon>Caldimonas</taxon>
    </lineage>
</organism>
<dbReference type="PANTHER" id="PTHR34501">
    <property type="entry name" value="PROTEIN YDDL-RELATED"/>
    <property type="match status" value="1"/>
</dbReference>
<dbReference type="Proteomes" id="UP001165541">
    <property type="component" value="Unassembled WGS sequence"/>
</dbReference>
<evidence type="ECO:0000256" key="9">
    <source>
        <dbReference type="ARBA" id="ARBA00023136"/>
    </source>
</evidence>
<evidence type="ECO:0000256" key="6">
    <source>
        <dbReference type="ARBA" id="ARBA00022729"/>
    </source>
</evidence>
<dbReference type="InterPro" id="IPR050298">
    <property type="entry name" value="Gram-neg_bact_OMP"/>
</dbReference>
<feature type="signal peptide" evidence="11">
    <location>
        <begin position="1"/>
        <end position="21"/>
    </location>
</feature>
<dbReference type="Gene3D" id="2.40.160.10">
    <property type="entry name" value="Porin"/>
    <property type="match status" value="1"/>
</dbReference>
<dbReference type="InterPro" id="IPR033900">
    <property type="entry name" value="Gram_neg_porin_domain"/>
</dbReference>
<dbReference type="PRINTS" id="PR00182">
    <property type="entry name" value="ECOLNEIPORIN"/>
</dbReference>
<dbReference type="SUPFAM" id="SSF56935">
    <property type="entry name" value="Porins"/>
    <property type="match status" value="1"/>
</dbReference>
<dbReference type="InterPro" id="IPR023614">
    <property type="entry name" value="Porin_dom_sf"/>
</dbReference>
<keyword evidence="3" id="KW-0813">Transport</keyword>
<evidence type="ECO:0000256" key="11">
    <source>
        <dbReference type="SAM" id="SignalP"/>
    </source>
</evidence>
<dbReference type="PANTHER" id="PTHR34501:SF9">
    <property type="entry name" value="MAJOR OUTER MEMBRANE PROTEIN P.IA"/>
    <property type="match status" value="1"/>
</dbReference>
<comment type="caution">
    <text evidence="13">The sequence shown here is derived from an EMBL/GenBank/DDBJ whole genome shotgun (WGS) entry which is preliminary data.</text>
</comment>
<dbReference type="InterPro" id="IPR001702">
    <property type="entry name" value="Porin_Gram-ve"/>
</dbReference>
<protein>
    <submittedName>
        <fullName evidence="13">Porin</fullName>
    </submittedName>
</protein>
<proteinExistence type="predicted"/>
<dbReference type="EMBL" id="JAMKFE010000006">
    <property type="protein sequence ID" value="MCM5680177.1"/>
    <property type="molecule type" value="Genomic_DNA"/>
</dbReference>
<evidence type="ECO:0000256" key="1">
    <source>
        <dbReference type="ARBA" id="ARBA00004571"/>
    </source>
</evidence>
<feature type="chain" id="PRO_5047410790" evidence="11">
    <location>
        <begin position="22"/>
        <end position="352"/>
    </location>
</feature>
<keyword evidence="4" id="KW-1134">Transmembrane beta strand</keyword>
<comment type="subcellular location">
    <subcellularLocation>
        <location evidence="1">Cell outer membrane</location>
        <topology evidence="1">Multi-pass membrane protein</topology>
    </subcellularLocation>
</comment>
<comment type="subunit">
    <text evidence="2">Homotrimer.</text>
</comment>
<evidence type="ECO:0000256" key="5">
    <source>
        <dbReference type="ARBA" id="ARBA00022692"/>
    </source>
</evidence>
<evidence type="ECO:0000313" key="13">
    <source>
        <dbReference type="EMBL" id="MCM5680177.1"/>
    </source>
</evidence>
<sequence>MNGTLLRAAAALLLLPAVAQAQSTVTVYGRVDAGISKENDGTTDLAGGVNSSDALQMRQNSGSRLGFRGVEDLGGGLKAQFQIEHRFNVDTGASTSSTFWNGKSILALSGGFGTVSLGRDYTPAWYVGNEIDPFGFSTIGQMGSAAAVPGTVSRAANMVMYQTPSFNGVTSRLQYSFKETATTGARDGMGFNVEYAQGPAYAALGYERPVRAGAEGAANPTVDVWILAGGWDFGTARVTATFASGMSDPGEAAVDAGAAAESKRRHIGLGAVVKVGSGEILAMLSRLTDKTTATTDEPANRATTVKLGLGYHHHLSKRTRLYVDLGRAKTSNSEIADLSTRHGIDMGIRHNF</sequence>
<evidence type="ECO:0000256" key="8">
    <source>
        <dbReference type="ARBA" id="ARBA00023114"/>
    </source>
</evidence>
<keyword evidence="14" id="KW-1185">Reference proteome</keyword>
<feature type="domain" description="Porin" evidence="12">
    <location>
        <begin position="8"/>
        <end position="332"/>
    </location>
</feature>
<evidence type="ECO:0000256" key="7">
    <source>
        <dbReference type="ARBA" id="ARBA00023065"/>
    </source>
</evidence>
<evidence type="ECO:0000256" key="4">
    <source>
        <dbReference type="ARBA" id="ARBA00022452"/>
    </source>
</evidence>
<gene>
    <name evidence="13" type="ORF">M8A51_11595</name>
</gene>
<evidence type="ECO:0000256" key="2">
    <source>
        <dbReference type="ARBA" id="ARBA00011233"/>
    </source>
</evidence>
<keyword evidence="10" id="KW-0998">Cell outer membrane</keyword>
<dbReference type="CDD" id="cd00342">
    <property type="entry name" value="gram_neg_porins"/>
    <property type="match status" value="1"/>
</dbReference>
<evidence type="ECO:0000256" key="10">
    <source>
        <dbReference type="ARBA" id="ARBA00023237"/>
    </source>
</evidence>
<evidence type="ECO:0000259" key="12">
    <source>
        <dbReference type="Pfam" id="PF13609"/>
    </source>
</evidence>
<accession>A0ABT0YPK8</accession>
<dbReference type="PRINTS" id="PR00184">
    <property type="entry name" value="NEISSPPORIN"/>
</dbReference>
<dbReference type="Pfam" id="PF13609">
    <property type="entry name" value="Porin_4"/>
    <property type="match status" value="1"/>
</dbReference>
<keyword evidence="5" id="KW-0812">Transmembrane</keyword>
<keyword evidence="8" id="KW-0626">Porin</keyword>
<reference evidence="13" key="1">
    <citation type="submission" date="2022-05" db="EMBL/GenBank/DDBJ databases">
        <title>Schlegelella sp. nov., isolated from mangrove soil.</title>
        <authorList>
            <person name="Liu Y."/>
            <person name="Ge X."/>
            <person name="Liu W."/>
        </authorList>
    </citation>
    <scope>NUCLEOTIDE SEQUENCE</scope>
    <source>
        <strain evidence="13">S2-27</strain>
    </source>
</reference>
<keyword evidence="9" id="KW-0472">Membrane</keyword>
<evidence type="ECO:0000256" key="3">
    <source>
        <dbReference type="ARBA" id="ARBA00022448"/>
    </source>
</evidence>
<dbReference type="RefSeq" id="WP_251778572.1">
    <property type="nucleotide sequence ID" value="NZ_JAMKFE010000006.1"/>
</dbReference>